<dbReference type="CDD" id="cd06661">
    <property type="entry name" value="GGCT_like"/>
    <property type="match status" value="1"/>
</dbReference>
<evidence type="ECO:0000256" key="2">
    <source>
        <dbReference type="ARBA" id="ARBA00023239"/>
    </source>
</evidence>
<dbReference type="Proteomes" id="UP001372834">
    <property type="component" value="Unassembled WGS sequence"/>
</dbReference>
<dbReference type="EC" id="4.3.2.9" evidence="1"/>
<dbReference type="PANTHER" id="PTHR12935:SF0">
    <property type="entry name" value="GAMMA-GLUTAMYLCYCLOTRANSFERASE"/>
    <property type="match status" value="1"/>
</dbReference>
<accession>A0AAN8SCS6</accession>
<evidence type="ECO:0000256" key="4">
    <source>
        <dbReference type="PIRSR" id="PIRSR617939-2"/>
    </source>
</evidence>
<dbReference type="AlphaFoldDB" id="A0AAN8SCS6"/>
<evidence type="ECO:0000256" key="1">
    <source>
        <dbReference type="ARBA" id="ARBA00012346"/>
    </source>
</evidence>
<dbReference type="InterPro" id="IPR013024">
    <property type="entry name" value="GGCT-like"/>
</dbReference>
<feature type="active site" description="Proton acceptor" evidence="3">
    <location>
        <position position="84"/>
    </location>
</feature>
<dbReference type="Pfam" id="PF13772">
    <property type="entry name" value="AIG2_2"/>
    <property type="match status" value="1"/>
</dbReference>
<evidence type="ECO:0000256" key="3">
    <source>
        <dbReference type="PIRSR" id="PIRSR617939-1"/>
    </source>
</evidence>
<gene>
    <name evidence="5" type="ORF">RUM43_000710</name>
</gene>
<dbReference type="EMBL" id="JAWJWE010000001">
    <property type="protein sequence ID" value="KAK6644443.1"/>
    <property type="molecule type" value="Genomic_DNA"/>
</dbReference>
<evidence type="ECO:0000313" key="6">
    <source>
        <dbReference type="Proteomes" id="UP001372834"/>
    </source>
</evidence>
<proteinExistence type="predicted"/>
<dbReference type="InterPro" id="IPR017939">
    <property type="entry name" value="G-Glutamylcylcotransferase"/>
</dbReference>
<keyword evidence="2" id="KW-0456">Lyase</keyword>
<dbReference type="GO" id="GO:0003839">
    <property type="term" value="F:gamma-glutamylcyclotransferase activity"/>
    <property type="evidence" value="ECO:0007669"/>
    <property type="project" value="UniProtKB-EC"/>
</dbReference>
<comment type="caution">
    <text evidence="5">The sequence shown here is derived from an EMBL/GenBank/DDBJ whole genome shotgun (WGS) entry which is preliminary data.</text>
</comment>
<evidence type="ECO:0000313" key="5">
    <source>
        <dbReference type="EMBL" id="KAK6644443.1"/>
    </source>
</evidence>
<sequence length="181" mass="21033">MTTLQTFFYFAYGSNLLAERILLLNPTAVRRGIGKLDDYRLDFNRFSERWGGCSATIAPQSGKHVWGAIWEIDRSQMPNLDDQEGVRDNIYVPLQVNVTTPESKVLECRVYKMPEEIESYETPELLPENRRPSRVYLETILQGSVQSKLPDDYFKFLRKFPHNNFSGPVNIDGFHIDFIYT</sequence>
<dbReference type="PANTHER" id="PTHR12935">
    <property type="entry name" value="GAMMA-GLUTAMYLCYCLOTRANSFERASE"/>
    <property type="match status" value="1"/>
</dbReference>
<dbReference type="InterPro" id="IPR036568">
    <property type="entry name" value="GGCT-like_sf"/>
</dbReference>
<reference evidence="5 6" key="1">
    <citation type="submission" date="2023-10" db="EMBL/GenBank/DDBJ databases">
        <title>Genomes of two closely related lineages of the louse Polyplax serrata with different host specificities.</title>
        <authorList>
            <person name="Martinu J."/>
            <person name="Tarabai H."/>
            <person name="Stefka J."/>
            <person name="Hypsa V."/>
        </authorList>
    </citation>
    <scope>NUCLEOTIDE SEQUENCE [LARGE SCALE GENOMIC DNA]</scope>
    <source>
        <strain evidence="5">HR10_N</strain>
    </source>
</reference>
<name>A0AAN8SCS6_POLSC</name>
<dbReference type="SUPFAM" id="SSF110857">
    <property type="entry name" value="Gamma-glutamyl cyclotransferase-like"/>
    <property type="match status" value="1"/>
</dbReference>
<feature type="binding site" evidence="4">
    <location>
        <position position="136"/>
    </location>
    <ligand>
        <name>substrate</name>
    </ligand>
</feature>
<protein>
    <recommendedName>
        <fullName evidence="1">gamma-glutamylcyclotransferase</fullName>
        <ecNumber evidence="1">4.3.2.9</ecNumber>
    </recommendedName>
</protein>
<dbReference type="Gene3D" id="3.10.490.10">
    <property type="entry name" value="Gamma-glutamyl cyclotransferase-like"/>
    <property type="match status" value="1"/>
</dbReference>
<feature type="binding site" evidence="4">
    <location>
        <begin position="9"/>
        <end position="14"/>
    </location>
    <ligand>
        <name>substrate</name>
    </ligand>
</feature>
<organism evidence="5 6">
    <name type="scientific">Polyplax serrata</name>
    <name type="common">Common mouse louse</name>
    <dbReference type="NCBI Taxonomy" id="468196"/>
    <lineage>
        <taxon>Eukaryota</taxon>
        <taxon>Metazoa</taxon>
        <taxon>Ecdysozoa</taxon>
        <taxon>Arthropoda</taxon>
        <taxon>Hexapoda</taxon>
        <taxon>Insecta</taxon>
        <taxon>Pterygota</taxon>
        <taxon>Neoptera</taxon>
        <taxon>Paraneoptera</taxon>
        <taxon>Psocodea</taxon>
        <taxon>Troctomorpha</taxon>
        <taxon>Phthiraptera</taxon>
        <taxon>Anoplura</taxon>
        <taxon>Polyplacidae</taxon>
        <taxon>Polyplax</taxon>
    </lineage>
</organism>